<name>A0ACB9RBD2_9MYRT</name>
<sequence>MRSLVNGAAAAAASSADDHARCKFTGQSVRAVPIRVVTVGKGRSPGLRLLLDDYSDKLRQFCAVELVHLRSNPKNARSDKRVQVRDEDISVSCLLRPDDWVAMLDERGMDIGSERLAELIAGAGNTGASKLTFCLGGPYGHGPKLRERADVSIKLSSMVLNHEVALVVLMEQLYRSWTILKGLKYHH</sequence>
<keyword evidence="2" id="KW-1185">Reference proteome</keyword>
<reference evidence="2" key="1">
    <citation type="journal article" date="2023" name="Front. Plant Sci.">
        <title>Chromosomal-level genome assembly of Melastoma candidum provides insights into trichome evolution.</title>
        <authorList>
            <person name="Zhong Y."/>
            <person name="Wu W."/>
            <person name="Sun C."/>
            <person name="Zou P."/>
            <person name="Liu Y."/>
            <person name="Dai S."/>
            <person name="Zhou R."/>
        </authorList>
    </citation>
    <scope>NUCLEOTIDE SEQUENCE [LARGE SCALE GENOMIC DNA]</scope>
</reference>
<accession>A0ACB9RBD2</accession>
<proteinExistence type="predicted"/>
<evidence type="ECO:0000313" key="1">
    <source>
        <dbReference type="EMBL" id="KAI4376228.1"/>
    </source>
</evidence>
<comment type="caution">
    <text evidence="1">The sequence shown here is derived from an EMBL/GenBank/DDBJ whole genome shotgun (WGS) entry which is preliminary data.</text>
</comment>
<gene>
    <name evidence="1" type="ORF">MLD38_014013</name>
</gene>
<dbReference type="Proteomes" id="UP001057402">
    <property type="component" value="Chromosome 4"/>
</dbReference>
<dbReference type="EMBL" id="CM042883">
    <property type="protein sequence ID" value="KAI4376228.1"/>
    <property type="molecule type" value="Genomic_DNA"/>
</dbReference>
<evidence type="ECO:0000313" key="2">
    <source>
        <dbReference type="Proteomes" id="UP001057402"/>
    </source>
</evidence>
<organism evidence="1 2">
    <name type="scientific">Melastoma candidum</name>
    <dbReference type="NCBI Taxonomy" id="119954"/>
    <lineage>
        <taxon>Eukaryota</taxon>
        <taxon>Viridiplantae</taxon>
        <taxon>Streptophyta</taxon>
        <taxon>Embryophyta</taxon>
        <taxon>Tracheophyta</taxon>
        <taxon>Spermatophyta</taxon>
        <taxon>Magnoliopsida</taxon>
        <taxon>eudicotyledons</taxon>
        <taxon>Gunneridae</taxon>
        <taxon>Pentapetalae</taxon>
        <taxon>rosids</taxon>
        <taxon>malvids</taxon>
        <taxon>Myrtales</taxon>
        <taxon>Melastomataceae</taxon>
        <taxon>Melastomatoideae</taxon>
        <taxon>Melastomateae</taxon>
        <taxon>Melastoma</taxon>
    </lineage>
</organism>
<protein>
    <submittedName>
        <fullName evidence="1">Uncharacterized protein</fullName>
    </submittedName>
</protein>